<evidence type="ECO:0000313" key="3">
    <source>
        <dbReference type="Proteomes" id="UP001243330"/>
    </source>
</evidence>
<sequence>MPVTSLNDHPMNQEDGLLPLTARKLLNLADMTGNFEVSCQDDELSGKAATDCEDNLSVRALDNVERAVAGRPHDTSSRDDSTLPPENCASPGGTTTGAEADFGEDPAHAFWSWDKGEQKWVHKDEKTGVSIYAPEELD</sequence>
<evidence type="ECO:0000256" key="1">
    <source>
        <dbReference type="SAM" id="MobiDB-lite"/>
    </source>
</evidence>
<accession>A0AAD9E5W7</accession>
<evidence type="ECO:0000313" key="2">
    <source>
        <dbReference type="EMBL" id="KAK1838799.1"/>
    </source>
</evidence>
<dbReference type="EMBL" id="JAQOWY010000766">
    <property type="protein sequence ID" value="KAK1838799.1"/>
    <property type="molecule type" value="Genomic_DNA"/>
</dbReference>
<keyword evidence="3" id="KW-1185">Reference proteome</keyword>
<reference evidence="2" key="1">
    <citation type="submission" date="2023-01" db="EMBL/GenBank/DDBJ databases">
        <title>Colletotrichum chrysophilum M932 genome sequence.</title>
        <authorList>
            <person name="Baroncelli R."/>
        </authorList>
    </citation>
    <scope>NUCLEOTIDE SEQUENCE</scope>
    <source>
        <strain evidence="2">M932</strain>
    </source>
</reference>
<comment type="caution">
    <text evidence="2">The sequence shown here is derived from an EMBL/GenBank/DDBJ whole genome shotgun (WGS) entry which is preliminary data.</text>
</comment>
<feature type="region of interest" description="Disordered" evidence="1">
    <location>
        <begin position="63"/>
        <end position="107"/>
    </location>
</feature>
<organism evidence="2 3">
    <name type="scientific">Colletotrichum chrysophilum</name>
    <dbReference type="NCBI Taxonomy" id="1836956"/>
    <lineage>
        <taxon>Eukaryota</taxon>
        <taxon>Fungi</taxon>
        <taxon>Dikarya</taxon>
        <taxon>Ascomycota</taxon>
        <taxon>Pezizomycotina</taxon>
        <taxon>Sordariomycetes</taxon>
        <taxon>Hypocreomycetidae</taxon>
        <taxon>Glomerellales</taxon>
        <taxon>Glomerellaceae</taxon>
        <taxon>Colletotrichum</taxon>
        <taxon>Colletotrichum gloeosporioides species complex</taxon>
    </lineage>
</organism>
<proteinExistence type="predicted"/>
<name>A0AAD9E5W7_9PEZI</name>
<protein>
    <submittedName>
        <fullName evidence="2">Uncharacterized protein</fullName>
    </submittedName>
</protein>
<dbReference type="AlphaFoldDB" id="A0AAD9E5W7"/>
<feature type="compositionally biased region" description="Basic and acidic residues" evidence="1">
    <location>
        <begin position="71"/>
        <end position="81"/>
    </location>
</feature>
<gene>
    <name evidence="2" type="ORF">CCHR01_18574</name>
</gene>
<dbReference type="Proteomes" id="UP001243330">
    <property type="component" value="Unassembled WGS sequence"/>
</dbReference>